<dbReference type="HOGENOM" id="CLU_013259_1_0_1"/>
<evidence type="ECO:0000256" key="12">
    <source>
        <dbReference type="ARBA" id="ARBA00061882"/>
    </source>
</evidence>
<proteinExistence type="predicted"/>
<evidence type="ECO:0000256" key="8">
    <source>
        <dbReference type="ARBA" id="ARBA00022990"/>
    </source>
</evidence>
<evidence type="ECO:0000259" key="16">
    <source>
        <dbReference type="PROSITE" id="PS50128"/>
    </source>
</evidence>
<comment type="subunit">
    <text evidence="12">Component of the 17S U2 SnRNP complex, a ribonucleoprotein complex that contains small nuclear RNA (snRNA) U2 and a number of specific proteins. Part of the SF3A subcomplex of the 17S U2 SnRNP complex which is composed of three subunits; SF3A3/SAP61, SF3A2/SAP62 and SF3A1/SAP114. SF3A associates with the splicing factor SF3B and a 12S RNA unit to form the mature 17S U2 small nuclear ribonucleoprotein complex (17S U2 snRNP). SF3A1 functions as a scaffold that interacts directly with both SF3A2 and SF3A3. Identified in the spliceosome 'E' complex, a precursor of the spliceosome 'A' complex. Identified in the spliceosome 'A' and 'B' complexes. Identified in the spliceosome 'C' complex. Interacts with P2RX6; resulting in a reduction of the splicing activity.</text>
</comment>
<dbReference type="CDD" id="cd01800">
    <property type="entry name" value="Ubl_SF3a120"/>
    <property type="match status" value="1"/>
</dbReference>
<dbReference type="PANTHER" id="PTHR15316">
    <property type="entry name" value="SPLICEOSOME ASSOCIATED PROTEIN 114/SWAP SPLICING FACTOR-RELATED"/>
    <property type="match status" value="1"/>
</dbReference>
<reference evidence="17" key="2">
    <citation type="journal article" date="2008" name="Genome Biol.">
        <title>Improved genome assembly and evidence-based global gene model set for the chordate Ciona intestinalis: new insight into intron and operon populations.</title>
        <authorList>
            <person name="Satou Y."/>
            <person name="Mineta K."/>
            <person name="Ogasawara M."/>
            <person name="Sasakura Y."/>
            <person name="Shoguchi E."/>
            <person name="Ueno K."/>
            <person name="Yamada L."/>
            <person name="Matsumoto J."/>
            <person name="Wasserscheid J."/>
            <person name="Dewar K."/>
            <person name="Wiley G.B."/>
            <person name="Macmil S.L."/>
            <person name="Roe B.A."/>
            <person name="Zeller R.W."/>
            <person name="Hastings K.E."/>
            <person name="Lemaire P."/>
            <person name="Lindquist E."/>
            <person name="Endo T."/>
            <person name="Hotta K."/>
            <person name="Inaba K."/>
        </authorList>
    </citation>
    <scope>NUCLEOTIDE SEQUENCE [LARGE SCALE GENOMIC DNA]</scope>
    <source>
        <strain evidence="17">wild type</strain>
    </source>
</reference>
<evidence type="ECO:0000313" key="18">
    <source>
        <dbReference type="Proteomes" id="UP000008144"/>
    </source>
</evidence>
<sequence>MAVVPAEDIRVSGDAPEPDAEESQSNKPIIGIIYPPPEVRNIVDKTASFVGRNGPEFEARIRQNEINNSKFNFLNATDPYHAYYRHKVKEFIEGKGKEPVAPKPVVPTVKVKNIIYLLLLQPSVAVVQEQFVPKDPPTSFEFTFDPPSISAYDLDVVRLTAQFVARNGRSFLTQLMQREAKNYQFDFLRPQHSMFQYFTKLVEQYTKVFIPPKNVLSKLKNETPKSILEDVKYRVAWTKHEDRAKQREKQAVEKERAMYAQIDWHDFVVVETVDFHPEERGNFPRPVSVEELGTRLLQQERIEKYGEQEPEETGGKEDKEESGSEEETQEEQPQLVDMDIMLHIQSSEEETEPEPAPIPRRPPVQPAPPIKAPMSRDDVIIRSNYNPKNKETLDSRKKWGSNFMVSPITGERVPADKFQEHMRYGLLDPNWKELKKKQIAEKQQEEEVFAPGGDIEASLRGLAERRTDIFGVEETGIGQKVGEEEIAADDKVTWDGHSGSMEKTQRQAQSGVTSEEVQHHVKMTHGLLEDSTLEKIGPKVISNMEIVYPSITIVSKQQGGDGKSSVSTEPTPTPVQTPNVQIQVNRQPQVLTQVVMRPTVIPVQRPNPPVLVVQQPMRVVRQPQPQLIAVQRPQMMMSHTMGQPQLIQQIQPMQQMQQIHPLQSQMMDGPPQAKKARTEADLMPAQTFLQMSNGPVTFHVNCPNAPDKNEWNLVGQTLTFTLPLTDEVSVIKAKIHESTGMPAGKQKLQLDGLFIKDSNSLAFYNMTSGSTVGLQVKERGGRKK</sequence>
<dbReference type="InterPro" id="IPR000061">
    <property type="entry name" value="Surp"/>
</dbReference>
<keyword evidence="18" id="KW-1185">Reference proteome</keyword>
<dbReference type="Proteomes" id="UP000008144">
    <property type="component" value="Chromosome 11"/>
</dbReference>
<dbReference type="FunFam" id="1.10.10.790:FF:000002">
    <property type="entry name" value="Splicing factor 3A subunit 1"/>
    <property type="match status" value="1"/>
</dbReference>
<organism evidence="17 18">
    <name type="scientific">Ciona intestinalis</name>
    <name type="common">Transparent sea squirt</name>
    <name type="synonym">Ascidia intestinalis</name>
    <dbReference type="NCBI Taxonomy" id="7719"/>
    <lineage>
        <taxon>Eukaryota</taxon>
        <taxon>Metazoa</taxon>
        <taxon>Chordata</taxon>
        <taxon>Tunicata</taxon>
        <taxon>Ascidiacea</taxon>
        <taxon>Phlebobranchia</taxon>
        <taxon>Cionidae</taxon>
        <taxon>Ciona</taxon>
    </lineage>
</organism>
<reference evidence="17" key="3">
    <citation type="submission" date="2025-08" db="UniProtKB">
        <authorList>
            <consortium name="Ensembl"/>
        </authorList>
    </citation>
    <scope>IDENTIFICATION</scope>
</reference>
<keyword evidence="5" id="KW-0747">Spliceosome</keyword>
<comment type="subcellular location">
    <subcellularLocation>
        <location evidence="1">Nucleus speckle</location>
    </subcellularLocation>
</comment>
<dbReference type="GO" id="GO:0003723">
    <property type="term" value="F:RNA binding"/>
    <property type="evidence" value="ECO:0000318"/>
    <property type="project" value="GO_Central"/>
</dbReference>
<evidence type="ECO:0000259" key="15">
    <source>
        <dbReference type="PROSITE" id="PS50053"/>
    </source>
</evidence>
<evidence type="ECO:0000256" key="10">
    <source>
        <dbReference type="ARBA" id="ARBA00023242"/>
    </source>
</evidence>
<dbReference type="GO" id="GO:0016607">
    <property type="term" value="C:nuclear speck"/>
    <property type="evidence" value="ECO:0007669"/>
    <property type="project" value="UniProtKB-SubCell"/>
</dbReference>
<feature type="compositionally biased region" description="Pro residues" evidence="14">
    <location>
        <begin position="354"/>
        <end position="371"/>
    </location>
</feature>
<feature type="region of interest" description="Disordered" evidence="14">
    <location>
        <begin position="556"/>
        <end position="577"/>
    </location>
</feature>
<dbReference type="SUPFAM" id="SSF54236">
    <property type="entry name" value="Ubiquitin-like"/>
    <property type="match status" value="1"/>
</dbReference>
<evidence type="ECO:0000256" key="14">
    <source>
        <dbReference type="SAM" id="MobiDB-lite"/>
    </source>
</evidence>
<feature type="compositionally biased region" description="Basic and acidic residues" evidence="14">
    <location>
        <begin position="300"/>
        <end position="322"/>
    </location>
</feature>
<keyword evidence="7" id="KW-0832">Ubl conjugation</keyword>
<keyword evidence="10" id="KW-0539">Nucleus</keyword>
<dbReference type="GO" id="GO:0005686">
    <property type="term" value="C:U2 snRNP"/>
    <property type="evidence" value="ECO:0000318"/>
    <property type="project" value="GO_Central"/>
</dbReference>
<evidence type="ECO:0000256" key="2">
    <source>
        <dbReference type="ARBA" id="ARBA00022499"/>
    </source>
</evidence>
<dbReference type="EMBL" id="EAAA01000806">
    <property type="status" value="NOT_ANNOTATED_CDS"/>
    <property type="molecule type" value="Genomic_DNA"/>
</dbReference>
<dbReference type="Pfam" id="PF01805">
    <property type="entry name" value="Surp"/>
    <property type="match status" value="2"/>
</dbReference>
<dbReference type="GeneTree" id="ENSGT00730000111077"/>
<evidence type="ECO:0000256" key="9">
    <source>
        <dbReference type="ARBA" id="ARBA00023187"/>
    </source>
</evidence>
<dbReference type="InterPro" id="IPR045146">
    <property type="entry name" value="SF3A1"/>
</dbReference>
<dbReference type="SUPFAM" id="SSF109905">
    <property type="entry name" value="Surp module (SWAP domain)"/>
    <property type="match status" value="2"/>
</dbReference>
<comment type="function">
    <text evidence="11">Component of the 17S U2 SnRNP complex of the spliceosome, a large ribonucleoprotein complex that removes introns from transcribed pre-mRNAs. The 17S U2 SnRNP complex (1) directly participates in early spliceosome assembly and (2) mediates recognition of the intron branch site during pre-mRNA splicing by promoting the selection of the pre-mRNA branch-site adenosine, the nucleophile for the first step of splicing. Within the 17S U2 SnRNP complex, SF3A1 is part of the SF3A subcomplex that contributes to the assembly of the 17S U2 snRNP, and the subsequent assembly of the pre-spliceosome 'E' complex and the pre-catalytic spliceosome 'A' complex. Involved in pre-mRNA splicing as a component of pre-catalytic spliceosome 'B' complexes.</text>
</comment>
<feature type="region of interest" description="Disordered" evidence="14">
    <location>
        <begin position="300"/>
        <end position="373"/>
    </location>
</feature>
<dbReference type="Pfam" id="PF00240">
    <property type="entry name" value="ubiquitin"/>
    <property type="match status" value="1"/>
</dbReference>
<dbReference type="Gene3D" id="1.10.10.790">
    <property type="entry name" value="Surp module"/>
    <property type="match status" value="2"/>
</dbReference>
<dbReference type="GO" id="GO:0045292">
    <property type="term" value="P:mRNA cis splicing, via spliceosome"/>
    <property type="evidence" value="ECO:0007669"/>
    <property type="project" value="InterPro"/>
</dbReference>
<evidence type="ECO:0000256" key="11">
    <source>
        <dbReference type="ARBA" id="ARBA00060058"/>
    </source>
</evidence>
<feature type="domain" description="Ubiquitin-like" evidence="15">
    <location>
        <begin position="696"/>
        <end position="781"/>
    </location>
</feature>
<dbReference type="InterPro" id="IPR000626">
    <property type="entry name" value="Ubiquitin-like_dom"/>
</dbReference>
<keyword evidence="8" id="KW-0007">Acetylation</keyword>
<evidence type="ECO:0000256" key="1">
    <source>
        <dbReference type="ARBA" id="ARBA00004324"/>
    </source>
</evidence>
<dbReference type="InterPro" id="IPR035967">
    <property type="entry name" value="SWAP/Surp_sf"/>
</dbReference>
<dbReference type="Ensembl" id="ENSCINT00000017384.3">
    <property type="protein sequence ID" value="ENSCINP00000017384.3"/>
    <property type="gene ID" value="ENSCING00000008526.3"/>
</dbReference>
<dbReference type="FunCoup" id="F7AI93">
    <property type="interactions" value="926"/>
</dbReference>
<dbReference type="FunFam" id="3.10.20.90:FF:000091">
    <property type="entry name" value="Splicing factor 3A subunit 1"/>
    <property type="match status" value="1"/>
</dbReference>
<dbReference type="FunFam" id="1.10.10.790:FF:000001">
    <property type="entry name" value="Splicing factor 3a, subunit 1"/>
    <property type="match status" value="1"/>
</dbReference>
<dbReference type="InterPro" id="IPR022030">
    <property type="entry name" value="SF3A1_dom"/>
</dbReference>
<protein>
    <recommendedName>
        <fullName evidence="13">Splicing factor 3A subunit 1</fullName>
    </recommendedName>
</protein>
<reference evidence="17" key="4">
    <citation type="submission" date="2025-09" db="UniProtKB">
        <authorList>
            <consortium name="Ensembl"/>
        </authorList>
    </citation>
    <scope>IDENTIFICATION</scope>
</reference>
<feature type="domain" description="SURP motif" evidence="16">
    <location>
        <begin position="42"/>
        <end position="84"/>
    </location>
</feature>
<dbReference type="SMART" id="SM00648">
    <property type="entry name" value="SWAP"/>
    <property type="match status" value="2"/>
</dbReference>
<evidence type="ECO:0000256" key="3">
    <source>
        <dbReference type="ARBA" id="ARBA00022553"/>
    </source>
</evidence>
<accession>F7AI93</accession>
<feature type="compositionally biased region" description="Low complexity" evidence="14">
    <location>
        <begin position="564"/>
        <end position="577"/>
    </location>
</feature>
<dbReference type="InParanoid" id="F7AI93"/>
<dbReference type="STRING" id="7719.ENSCINP00000017384"/>
<keyword evidence="4" id="KW-0507">mRNA processing</keyword>
<evidence type="ECO:0000256" key="7">
    <source>
        <dbReference type="ARBA" id="ARBA00022843"/>
    </source>
</evidence>
<evidence type="ECO:0000313" key="17">
    <source>
        <dbReference type="Ensembl" id="ENSCINP00000017384.3"/>
    </source>
</evidence>
<dbReference type="InterPro" id="IPR029071">
    <property type="entry name" value="Ubiquitin-like_domsf"/>
</dbReference>
<evidence type="ECO:0000256" key="4">
    <source>
        <dbReference type="ARBA" id="ARBA00022664"/>
    </source>
</evidence>
<keyword evidence="9" id="KW-0508">mRNA splicing</keyword>
<dbReference type="AlphaFoldDB" id="F7AI93"/>
<keyword evidence="6" id="KW-0677">Repeat</keyword>
<evidence type="ECO:0000256" key="6">
    <source>
        <dbReference type="ARBA" id="ARBA00022737"/>
    </source>
</evidence>
<feature type="domain" description="SURP motif" evidence="16">
    <location>
        <begin position="156"/>
        <end position="198"/>
    </location>
</feature>
<dbReference type="GO" id="GO:0071004">
    <property type="term" value="C:U2-type prespliceosome"/>
    <property type="evidence" value="ECO:0000318"/>
    <property type="project" value="GO_Central"/>
</dbReference>
<keyword evidence="2" id="KW-1017">Isopeptide bond</keyword>
<dbReference type="PANTHER" id="PTHR15316:SF1">
    <property type="entry name" value="SPLICING FACTOR 3A SUBUNIT 1"/>
    <property type="match status" value="1"/>
</dbReference>
<evidence type="ECO:0000256" key="5">
    <source>
        <dbReference type="ARBA" id="ARBA00022728"/>
    </source>
</evidence>
<dbReference type="PROSITE" id="PS50053">
    <property type="entry name" value="UBIQUITIN_2"/>
    <property type="match status" value="1"/>
</dbReference>
<dbReference type="OMA" id="HAYYRHR"/>
<dbReference type="Gene3D" id="3.10.20.90">
    <property type="entry name" value="Phosphatidylinositol 3-kinase Catalytic Subunit, Chain A, domain 1"/>
    <property type="match status" value="1"/>
</dbReference>
<reference evidence="18" key="1">
    <citation type="journal article" date="2002" name="Science">
        <title>The draft genome of Ciona intestinalis: insights into chordate and vertebrate origins.</title>
        <authorList>
            <person name="Dehal P."/>
            <person name="Satou Y."/>
            <person name="Campbell R.K."/>
            <person name="Chapman J."/>
            <person name="Degnan B."/>
            <person name="De Tomaso A."/>
            <person name="Davidson B."/>
            <person name="Di Gregorio A."/>
            <person name="Gelpke M."/>
            <person name="Goodstein D.M."/>
            <person name="Harafuji N."/>
            <person name="Hastings K.E."/>
            <person name="Ho I."/>
            <person name="Hotta K."/>
            <person name="Huang W."/>
            <person name="Kawashima T."/>
            <person name="Lemaire P."/>
            <person name="Martinez D."/>
            <person name="Meinertzhagen I.A."/>
            <person name="Necula S."/>
            <person name="Nonaka M."/>
            <person name="Putnam N."/>
            <person name="Rash S."/>
            <person name="Saiga H."/>
            <person name="Satake M."/>
            <person name="Terry A."/>
            <person name="Yamada L."/>
            <person name="Wang H.G."/>
            <person name="Awazu S."/>
            <person name="Azumi K."/>
            <person name="Boore J."/>
            <person name="Branno M."/>
            <person name="Chin-Bow S."/>
            <person name="DeSantis R."/>
            <person name="Doyle S."/>
            <person name="Francino P."/>
            <person name="Keys D.N."/>
            <person name="Haga S."/>
            <person name="Hayashi H."/>
            <person name="Hino K."/>
            <person name="Imai K.S."/>
            <person name="Inaba K."/>
            <person name="Kano S."/>
            <person name="Kobayashi K."/>
            <person name="Kobayashi M."/>
            <person name="Lee B.I."/>
            <person name="Makabe K.W."/>
            <person name="Manohar C."/>
            <person name="Matassi G."/>
            <person name="Medina M."/>
            <person name="Mochizuki Y."/>
            <person name="Mount S."/>
            <person name="Morishita T."/>
            <person name="Miura S."/>
            <person name="Nakayama A."/>
            <person name="Nishizaka S."/>
            <person name="Nomoto H."/>
            <person name="Ohta F."/>
            <person name="Oishi K."/>
            <person name="Rigoutsos I."/>
            <person name="Sano M."/>
            <person name="Sasaki A."/>
            <person name="Sasakura Y."/>
            <person name="Shoguchi E."/>
            <person name="Shin-i T."/>
            <person name="Spagnuolo A."/>
            <person name="Stainier D."/>
            <person name="Suzuki M.M."/>
            <person name="Tassy O."/>
            <person name="Takatori N."/>
            <person name="Tokuoka M."/>
            <person name="Yagi K."/>
            <person name="Yoshizaki F."/>
            <person name="Wada S."/>
            <person name="Zhang C."/>
            <person name="Hyatt P.D."/>
            <person name="Larimer F."/>
            <person name="Detter C."/>
            <person name="Doggett N."/>
            <person name="Glavina T."/>
            <person name="Hawkins T."/>
            <person name="Richardson P."/>
            <person name="Lucas S."/>
            <person name="Kohara Y."/>
            <person name="Levine M."/>
            <person name="Satoh N."/>
            <person name="Rokhsar D.S."/>
        </authorList>
    </citation>
    <scope>NUCLEOTIDE SEQUENCE [LARGE SCALE GENOMIC DNA]</scope>
</reference>
<dbReference type="InterPro" id="IPR035563">
    <property type="entry name" value="SF3As1_ubi"/>
</dbReference>
<name>F7AI93_CIOIN</name>
<feature type="region of interest" description="Disordered" evidence="14">
    <location>
        <begin position="1"/>
        <end position="27"/>
    </location>
</feature>
<dbReference type="PROSITE" id="PS50128">
    <property type="entry name" value="SURP"/>
    <property type="match status" value="2"/>
</dbReference>
<keyword evidence="3" id="KW-0597">Phosphoprotein</keyword>
<dbReference type="GO" id="GO:0071013">
    <property type="term" value="C:catalytic step 2 spliceosome"/>
    <property type="evidence" value="ECO:0000318"/>
    <property type="project" value="GO_Central"/>
</dbReference>
<dbReference type="Pfam" id="PF12230">
    <property type="entry name" value="PRP21_like_P"/>
    <property type="match status" value="1"/>
</dbReference>
<dbReference type="SMART" id="SM00213">
    <property type="entry name" value="UBQ"/>
    <property type="match status" value="1"/>
</dbReference>
<evidence type="ECO:0000256" key="13">
    <source>
        <dbReference type="ARBA" id="ARBA00074916"/>
    </source>
</evidence>